<dbReference type="Proteomes" id="UP000217763">
    <property type="component" value="Chromosome"/>
</dbReference>
<protein>
    <submittedName>
        <fullName evidence="1">Uncharacterized protein</fullName>
    </submittedName>
</protein>
<sequence>MTDIALVWQDGSGAIVQQGADLLTDDSLATAVVISLFTDRRALLSDPLAEGEERRGWWADSYRARPIGSRLWLLGREKQMREVRQRAEQYAAEALAWLREDGLVRAVDVVASNPVEGVLRLTIRLTLPDGSPLPFSFTTRLRSL</sequence>
<dbReference type="InterPro" id="IPR010877">
    <property type="entry name" value="Phage_Mu_Gp46"/>
</dbReference>
<dbReference type="KEGG" id="zdf:AN401_10990"/>
<proteinExistence type="predicted"/>
<evidence type="ECO:0000313" key="1">
    <source>
        <dbReference type="EMBL" id="ATG74322.1"/>
    </source>
</evidence>
<reference evidence="3" key="2">
    <citation type="submission" date="2015-09" db="EMBL/GenBank/DDBJ databases">
        <authorList>
            <person name="Shao Z."/>
            <person name="Wang L."/>
        </authorList>
    </citation>
    <scope>NUCLEOTIDE SEQUENCE [LARGE SCALE GENOMIC DNA]</scope>
    <source>
        <strain evidence="3">F13-1</strain>
    </source>
</reference>
<evidence type="ECO:0000313" key="2">
    <source>
        <dbReference type="EMBL" id="ATG74448.1"/>
    </source>
</evidence>
<name>A0A291HQB7_9GAMM</name>
<dbReference type="KEGG" id="zdf:AN401_11770"/>
<dbReference type="EMBL" id="CP012621">
    <property type="protein sequence ID" value="ATG74448.1"/>
    <property type="molecule type" value="Genomic_DNA"/>
</dbReference>
<keyword evidence="3" id="KW-1185">Reference proteome</keyword>
<reference evidence="1" key="1">
    <citation type="submission" date="2015-09" db="EMBL/GenBank/DDBJ databases">
        <authorList>
            <person name="Jackson K.R."/>
            <person name="Lunt B.L."/>
            <person name="Fisher J.N.B."/>
            <person name="Gardner A.V."/>
            <person name="Bailey M.E."/>
            <person name="Deus L.M."/>
            <person name="Earl A.S."/>
            <person name="Gibby P.D."/>
            <person name="Hartmann K.A."/>
            <person name="Liu J.E."/>
            <person name="Manci A.M."/>
            <person name="Nielsen D.A."/>
            <person name="Solomon M.B."/>
            <person name="Breakwell D.P."/>
            <person name="Burnett S.H."/>
            <person name="Grose J.H."/>
        </authorList>
    </citation>
    <scope>NUCLEOTIDE SEQUENCE [LARGE SCALE GENOMIC DNA]</scope>
    <source>
        <strain evidence="1">F13-1</strain>
    </source>
</reference>
<organism evidence="1 3">
    <name type="scientific">Zobellella denitrificans</name>
    <dbReference type="NCBI Taxonomy" id="347534"/>
    <lineage>
        <taxon>Bacteria</taxon>
        <taxon>Pseudomonadati</taxon>
        <taxon>Pseudomonadota</taxon>
        <taxon>Gammaproteobacteria</taxon>
        <taxon>Aeromonadales</taxon>
        <taxon>Aeromonadaceae</taxon>
        <taxon>Zobellella</taxon>
    </lineage>
</organism>
<accession>A0A291HQB7</accession>
<evidence type="ECO:0000313" key="3">
    <source>
        <dbReference type="Proteomes" id="UP000217763"/>
    </source>
</evidence>
<gene>
    <name evidence="1" type="ORF">AN401_10990</name>
    <name evidence="2" type="ORF">AN401_11770</name>
</gene>
<dbReference type="AlphaFoldDB" id="A0A291HQB7"/>
<dbReference type="Pfam" id="PF07409">
    <property type="entry name" value="GP46"/>
    <property type="match status" value="1"/>
</dbReference>
<dbReference type="RefSeq" id="WP_096779399.1">
    <property type="nucleotide sequence ID" value="NZ_CP012621.1"/>
</dbReference>
<dbReference type="EMBL" id="CP012621">
    <property type="protein sequence ID" value="ATG74322.1"/>
    <property type="molecule type" value="Genomic_DNA"/>
</dbReference>